<feature type="domain" description="Metallo-beta-lactamase" evidence="1">
    <location>
        <begin position="83"/>
        <end position="280"/>
    </location>
</feature>
<protein>
    <recommendedName>
        <fullName evidence="1">Metallo-beta-lactamase domain-containing protein</fullName>
    </recommendedName>
</protein>
<dbReference type="RefSeq" id="WP_244858564.1">
    <property type="nucleotide sequence ID" value="NZ_AP024545.1"/>
</dbReference>
<dbReference type="Proteomes" id="UP000681317">
    <property type="component" value="Chromosome"/>
</dbReference>
<dbReference type="InterPro" id="IPR036866">
    <property type="entry name" value="RibonucZ/Hydroxyglut_hydro"/>
</dbReference>
<dbReference type="EMBL" id="AP024545">
    <property type="protein sequence ID" value="BCT93815.1"/>
    <property type="molecule type" value="Genomic_DNA"/>
</dbReference>
<accession>A0ABM7Q8W9</accession>
<evidence type="ECO:0000313" key="2">
    <source>
        <dbReference type="EMBL" id="BCT93815.1"/>
    </source>
</evidence>
<proteinExistence type="predicted"/>
<organism evidence="2 3">
    <name type="scientific">Noviluteimonas caseinilytica</name>
    <dbReference type="NCBI Taxonomy" id="2675101"/>
    <lineage>
        <taxon>Bacteria</taxon>
        <taxon>Pseudomonadati</taxon>
        <taxon>Pseudomonadota</taxon>
        <taxon>Gammaproteobacteria</taxon>
        <taxon>Lysobacterales</taxon>
        <taxon>Lysobacteraceae</taxon>
        <taxon>Noviluteimonas</taxon>
    </lineage>
</organism>
<gene>
    <name evidence="2" type="ORF">LYSCAS_28390</name>
</gene>
<sequence>MRASPQWRGETFRNVRPVLPGLRDPAARMPTIREFLCGGEHRVPANPLPSLDPRDAWQRTPDSGLRATWLGHSTMLLEIGGLRVLTDPVWGPRASPSRYAGPKRFQPVPVSLREMPPIDLVIVSHDHYDHLDYPTIRALAKRDVPFVTSLGVGAHLEAWGVQPERITELDWWESHRVPGTEVVVTATPSQHFSGRGLKDRNATLWSSIVVQSDRHTVFFSGDTGLTTEYARIRERFGPFDLAMLEVGAFHPAWGDVHLGPDNAMEALALLGNPAFLPVHWGTFALAMHPWDQPVERLLELAPSRDVQLILPRLGEAVEPVQGARVAPWWRGVDAGAVPVVQEEDEALPAEMPFPID</sequence>
<dbReference type="Gene3D" id="3.60.15.10">
    <property type="entry name" value="Ribonuclease Z/Hydroxyacylglutathione hydrolase-like"/>
    <property type="match status" value="1"/>
</dbReference>
<dbReference type="PANTHER" id="PTHR15032">
    <property type="entry name" value="N-ACYL-PHOSPHATIDYLETHANOLAMINE-HYDROLYZING PHOSPHOLIPASE D"/>
    <property type="match status" value="1"/>
</dbReference>
<evidence type="ECO:0000313" key="3">
    <source>
        <dbReference type="Proteomes" id="UP000681317"/>
    </source>
</evidence>
<evidence type="ECO:0000259" key="1">
    <source>
        <dbReference type="Pfam" id="PF12706"/>
    </source>
</evidence>
<dbReference type="SUPFAM" id="SSF56281">
    <property type="entry name" value="Metallo-hydrolase/oxidoreductase"/>
    <property type="match status" value="1"/>
</dbReference>
<name>A0ABM7Q8W9_9GAMM</name>
<keyword evidence="3" id="KW-1185">Reference proteome</keyword>
<reference evidence="2 3" key="1">
    <citation type="submission" date="2021-03" db="EMBL/GenBank/DDBJ databases">
        <title>Complete Genome Sequences of Two Lysobacter Strains Isolated from Sea Water (Lysobacter caseinilyticus) and Soil (Lysobacter helvus) in South Korea.</title>
        <authorList>
            <person name="Watanabe Y."/>
            <person name="Arakawa K."/>
        </authorList>
    </citation>
    <scope>NUCLEOTIDE SEQUENCE [LARGE SCALE GENOMIC DNA]</scope>
    <source>
        <strain evidence="2 3">KVB24</strain>
    </source>
</reference>
<dbReference type="Pfam" id="PF12706">
    <property type="entry name" value="Lactamase_B_2"/>
    <property type="match status" value="1"/>
</dbReference>
<dbReference type="InterPro" id="IPR001279">
    <property type="entry name" value="Metallo-B-lactamas"/>
</dbReference>
<dbReference type="PANTHER" id="PTHR15032:SF4">
    <property type="entry name" value="N-ACYL-PHOSPHATIDYLETHANOLAMINE-HYDROLYZING PHOSPHOLIPASE D"/>
    <property type="match status" value="1"/>
</dbReference>